<proteinExistence type="predicted"/>
<name>A0A086JTM7_TOXGO</name>
<protein>
    <submittedName>
        <fullName evidence="2">Uncharacterized protein</fullName>
    </submittedName>
</protein>
<comment type="caution">
    <text evidence="2">The sequence shown here is derived from an EMBL/GenBank/DDBJ whole genome shotgun (WGS) entry which is preliminary data.</text>
</comment>
<dbReference type="VEuPathDB" id="ToxoDB:TGDOM2_254310"/>
<feature type="compositionally biased region" description="Basic and acidic residues" evidence="1">
    <location>
        <begin position="197"/>
        <end position="211"/>
    </location>
</feature>
<accession>A0A086JTM7</accession>
<dbReference type="OrthoDB" id="332012at2759"/>
<reference evidence="2 3" key="1">
    <citation type="submission" date="2014-02" db="EMBL/GenBank/DDBJ databases">
        <authorList>
            <person name="Sibley D."/>
            <person name="Venepally P."/>
            <person name="Karamycheva S."/>
            <person name="Hadjithomas M."/>
            <person name="Khan A."/>
            <person name="Brunk B."/>
            <person name="Roos D."/>
            <person name="Caler E."/>
            <person name="Lorenzi H."/>
        </authorList>
    </citation>
    <scope>NUCLEOTIDE SEQUENCE [LARGE SCALE GENOMIC DNA]</scope>
    <source>
        <strain evidence="2 3">GAB2-2007-GAL-DOM2</strain>
    </source>
</reference>
<dbReference type="EMBL" id="AHZU02001163">
    <property type="protein sequence ID" value="KFG35495.1"/>
    <property type="molecule type" value="Genomic_DNA"/>
</dbReference>
<feature type="region of interest" description="Disordered" evidence="1">
    <location>
        <begin position="196"/>
        <end position="234"/>
    </location>
</feature>
<evidence type="ECO:0000256" key="1">
    <source>
        <dbReference type="SAM" id="MobiDB-lite"/>
    </source>
</evidence>
<evidence type="ECO:0000313" key="2">
    <source>
        <dbReference type="EMBL" id="KFG35495.1"/>
    </source>
</evidence>
<organism evidence="2 3">
    <name type="scientific">Toxoplasma gondii GAB2-2007-GAL-DOM2</name>
    <dbReference type="NCBI Taxonomy" id="1130820"/>
    <lineage>
        <taxon>Eukaryota</taxon>
        <taxon>Sar</taxon>
        <taxon>Alveolata</taxon>
        <taxon>Apicomplexa</taxon>
        <taxon>Conoidasida</taxon>
        <taxon>Coccidia</taxon>
        <taxon>Eucoccidiorida</taxon>
        <taxon>Eimeriorina</taxon>
        <taxon>Sarcocystidae</taxon>
        <taxon>Toxoplasma</taxon>
    </lineage>
</organism>
<dbReference type="AlphaFoldDB" id="A0A086JTM7"/>
<sequence>MAMRFNMRKWCVANSLSGRVPGKNPNTRCCINSVFLCTFVGSLLPLFSLRRLSLGWTCTAELLLLYSLLLQGHLPQLRKLQFSGPSGGSGLSMMHLQLYALLNSPPPVCPHHPPLPRPRSGALRTSESWRNFSRDASNGLAAPENCTRSTEGDVCFGRHIGNATEDQLSEVGSTGNGLSEPNEVCQTGNGLCMEARQQGESEGRGESHELEMEVSSSRSREPSDYRSTGNGSRDYLLPVRRSEQESEDVCVRCARMRDGTAHGVYFKYAALDIDFDALLKFRLALKLHGLFAFYRDERNKLNLLHVEG</sequence>
<gene>
    <name evidence="2" type="ORF">TGDOM2_254310</name>
</gene>
<dbReference type="Proteomes" id="UP000028837">
    <property type="component" value="Unassembled WGS sequence"/>
</dbReference>
<evidence type="ECO:0000313" key="3">
    <source>
        <dbReference type="Proteomes" id="UP000028837"/>
    </source>
</evidence>